<evidence type="ECO:0000256" key="5">
    <source>
        <dbReference type="ARBA" id="ARBA00025050"/>
    </source>
</evidence>
<dbReference type="SUPFAM" id="SSF55194">
    <property type="entry name" value="Ribosome recycling factor, RRF"/>
    <property type="match status" value="1"/>
</dbReference>
<dbReference type="FunFam" id="1.10.132.20:FF:000001">
    <property type="entry name" value="Ribosome-recycling factor"/>
    <property type="match status" value="1"/>
</dbReference>
<dbReference type="InterPro" id="IPR036191">
    <property type="entry name" value="RRF_sf"/>
</dbReference>
<keyword evidence="4" id="KW-0648">Protein biosynthesis</keyword>
<evidence type="ECO:0000313" key="8">
    <source>
        <dbReference type="Proteomes" id="UP000572953"/>
    </source>
</evidence>
<dbReference type="InterPro" id="IPR023584">
    <property type="entry name" value="Ribosome_recyc_fac_dom"/>
</dbReference>
<dbReference type="Gene3D" id="1.10.132.20">
    <property type="entry name" value="Ribosome-recycling factor"/>
    <property type="match status" value="1"/>
</dbReference>
<sequence>PISQLATVSIPEPQMINVQVWDKANVGAVDQAIRTSDLNLNPLVDGQLLRIAIPKLTEERRKELIKVLKTIAEKAKVAIRNIRRDSLEELKKEQKDKNLSEDDLKKNSNEVQKITDLKIAEIDKKLSEKEVEILKV</sequence>
<dbReference type="NCBIfam" id="TIGR00496">
    <property type="entry name" value="frr"/>
    <property type="match status" value="1"/>
</dbReference>
<evidence type="ECO:0000256" key="2">
    <source>
        <dbReference type="ARBA" id="ARBA00005912"/>
    </source>
</evidence>
<dbReference type="InterPro" id="IPR002661">
    <property type="entry name" value="Ribosome_recyc_fac"/>
</dbReference>
<evidence type="ECO:0000256" key="4">
    <source>
        <dbReference type="ARBA" id="ARBA00022917"/>
    </source>
</evidence>
<protein>
    <submittedName>
        <fullName evidence="7">Ribosome recycling factor</fullName>
    </submittedName>
</protein>
<dbReference type="GO" id="GO:0002184">
    <property type="term" value="P:cytoplasmic translational termination"/>
    <property type="evidence" value="ECO:0007669"/>
    <property type="project" value="TreeGrafter"/>
</dbReference>
<dbReference type="PANTHER" id="PTHR20982:SF3">
    <property type="entry name" value="MITOCHONDRIAL RIBOSOME RECYCLING FACTOR PSEUDO 1"/>
    <property type="match status" value="1"/>
</dbReference>
<evidence type="ECO:0000313" key="7">
    <source>
        <dbReference type="EMBL" id="NCU63327.1"/>
    </source>
</evidence>
<name>A0A845S9Z4_9PROT</name>
<proteinExistence type="inferred from homology"/>
<keyword evidence="3" id="KW-0963">Cytoplasm</keyword>
<comment type="caution">
    <text evidence="7">The sequence shown here is derived from an EMBL/GenBank/DDBJ whole genome shotgun (WGS) entry which is preliminary data.</text>
</comment>
<organism evidence="7 8">
    <name type="scientific">Candidatus Fonsibacter lacus</name>
    <dbReference type="NCBI Taxonomy" id="2576439"/>
    <lineage>
        <taxon>Bacteria</taxon>
        <taxon>Pseudomonadati</taxon>
        <taxon>Pseudomonadota</taxon>
        <taxon>Alphaproteobacteria</taxon>
        <taxon>Candidatus Pelagibacterales</taxon>
        <taxon>Candidatus Pelagibacterales incertae sedis</taxon>
        <taxon>Candidatus Fonsibacter</taxon>
    </lineage>
</organism>
<comment type="similarity">
    <text evidence="2">Belongs to the RRF family.</text>
</comment>
<dbReference type="EMBL" id="RGGN01000221">
    <property type="protein sequence ID" value="NCU63327.1"/>
    <property type="molecule type" value="Genomic_DNA"/>
</dbReference>
<feature type="domain" description="Ribosome recycling factor" evidence="6">
    <location>
        <begin position="1"/>
        <end position="134"/>
    </location>
</feature>
<gene>
    <name evidence="7" type="ORF">EBV78_04580</name>
</gene>
<comment type="subcellular location">
    <subcellularLocation>
        <location evidence="1">Cytoplasm</location>
    </subcellularLocation>
</comment>
<accession>A0A845S9Z4</accession>
<dbReference type="Gene3D" id="3.30.1360.40">
    <property type="match status" value="1"/>
</dbReference>
<feature type="non-terminal residue" evidence="7">
    <location>
        <position position="1"/>
    </location>
</feature>
<dbReference type="GO" id="GO:0043023">
    <property type="term" value="F:ribosomal large subunit binding"/>
    <property type="evidence" value="ECO:0007669"/>
    <property type="project" value="TreeGrafter"/>
</dbReference>
<evidence type="ECO:0000256" key="1">
    <source>
        <dbReference type="ARBA" id="ARBA00004496"/>
    </source>
</evidence>
<reference evidence="7 8" key="1">
    <citation type="submission" date="2018-10" db="EMBL/GenBank/DDBJ databases">
        <title>Iterative Subtractive Binning of Freshwater Chronoseries Metagenomes Recovers Nearly Complete Genomes from over Four Hundred Novel Species.</title>
        <authorList>
            <person name="Rodriguez-R L.M."/>
            <person name="Tsementzi D."/>
            <person name="Luo C."/>
            <person name="Konstantinidis K.T."/>
        </authorList>
    </citation>
    <scope>NUCLEOTIDE SEQUENCE [LARGE SCALE GENOMIC DNA]</scope>
    <source>
        <strain evidence="7">WB7_2B_003</strain>
    </source>
</reference>
<evidence type="ECO:0000256" key="3">
    <source>
        <dbReference type="ARBA" id="ARBA00022490"/>
    </source>
</evidence>
<dbReference type="FunFam" id="3.30.1360.40:FF:000001">
    <property type="entry name" value="Ribosome-recycling factor"/>
    <property type="match status" value="1"/>
</dbReference>
<dbReference type="PANTHER" id="PTHR20982">
    <property type="entry name" value="RIBOSOME RECYCLING FACTOR"/>
    <property type="match status" value="1"/>
</dbReference>
<comment type="function">
    <text evidence="5">Responsible for the release of ribosomes from messenger RNA at the termination of protein biosynthesis. May increase the efficiency of translation by recycling ribosomes from one round of translation to another.</text>
</comment>
<dbReference type="Pfam" id="PF01765">
    <property type="entry name" value="RRF"/>
    <property type="match status" value="1"/>
</dbReference>
<dbReference type="AlphaFoldDB" id="A0A845S9Z4"/>
<dbReference type="Proteomes" id="UP000572953">
    <property type="component" value="Unassembled WGS sequence"/>
</dbReference>
<dbReference type="GO" id="GO:0005829">
    <property type="term" value="C:cytosol"/>
    <property type="evidence" value="ECO:0007669"/>
    <property type="project" value="GOC"/>
</dbReference>
<evidence type="ECO:0000259" key="6">
    <source>
        <dbReference type="Pfam" id="PF01765"/>
    </source>
</evidence>